<dbReference type="OrthoDB" id="25029at2759"/>
<comment type="catalytic activity">
    <reaction evidence="6">
        <text>a 3'-end 3'-phospho-ribonucleotide-RNA + ATP = a 3'-end 2',3'-cyclophospho-ribonucleotide-RNA + AMP + diphosphate</text>
        <dbReference type="Rhea" id="RHEA:23976"/>
        <dbReference type="Rhea" id="RHEA-COMP:10463"/>
        <dbReference type="Rhea" id="RHEA-COMP:10464"/>
        <dbReference type="ChEBI" id="CHEBI:30616"/>
        <dbReference type="ChEBI" id="CHEBI:33019"/>
        <dbReference type="ChEBI" id="CHEBI:83062"/>
        <dbReference type="ChEBI" id="CHEBI:83064"/>
        <dbReference type="ChEBI" id="CHEBI:456215"/>
        <dbReference type="EC" id="6.5.1.4"/>
    </reaction>
</comment>
<dbReference type="KEGG" id="spu:593585"/>
<feature type="domain" description="RNA 3'-terminal phosphate cyclase insert" evidence="12">
    <location>
        <begin position="185"/>
        <end position="287"/>
    </location>
</feature>
<dbReference type="RefSeq" id="XP_030852615.1">
    <property type="nucleotide sequence ID" value="XM_030996755.1"/>
</dbReference>
<dbReference type="GO" id="GO:0005634">
    <property type="term" value="C:nucleus"/>
    <property type="evidence" value="ECO:0000318"/>
    <property type="project" value="GO_Central"/>
</dbReference>
<reference evidence="14" key="1">
    <citation type="submission" date="2015-02" db="EMBL/GenBank/DDBJ databases">
        <title>Genome sequencing for Strongylocentrotus purpuratus.</title>
        <authorList>
            <person name="Murali S."/>
            <person name="Liu Y."/>
            <person name="Vee V."/>
            <person name="English A."/>
            <person name="Wang M."/>
            <person name="Skinner E."/>
            <person name="Han Y."/>
            <person name="Muzny D.M."/>
            <person name="Worley K.C."/>
            <person name="Gibbs R.A."/>
        </authorList>
    </citation>
    <scope>NUCLEOTIDE SEQUENCE</scope>
</reference>
<dbReference type="SUPFAM" id="SSF52913">
    <property type="entry name" value="RNA 3'-terminal phosphate cyclase, RPTC, insert domain"/>
    <property type="match status" value="1"/>
</dbReference>
<evidence type="ECO:0000256" key="2">
    <source>
        <dbReference type="ARBA" id="ARBA00012725"/>
    </source>
</evidence>
<dbReference type="CDD" id="cd00874">
    <property type="entry name" value="RNA_Cyclase_Class_II"/>
    <property type="match status" value="1"/>
</dbReference>
<dbReference type="SUPFAM" id="SSF55205">
    <property type="entry name" value="EPT/RTPC-like"/>
    <property type="match status" value="2"/>
</dbReference>
<dbReference type="PANTHER" id="PTHR11096:SF0">
    <property type="entry name" value="RNA 3'-TERMINAL PHOSPHATE CYCLASE"/>
    <property type="match status" value="1"/>
</dbReference>
<dbReference type="InParanoid" id="A0A7M7PJJ2"/>
<dbReference type="NCBIfam" id="TIGR03399">
    <property type="entry name" value="RNA_3prim_cycl"/>
    <property type="match status" value="1"/>
</dbReference>
<dbReference type="Proteomes" id="UP000007110">
    <property type="component" value="Unassembled WGS sequence"/>
</dbReference>
<feature type="domain" description="RNA 3'-terminal phosphate cyclase" evidence="11">
    <location>
        <begin position="14"/>
        <end position="339"/>
    </location>
</feature>
<feature type="active site" description="Tele-AMP-histidine intermediate" evidence="9">
    <location>
        <position position="321"/>
    </location>
</feature>
<evidence type="ECO:0000256" key="7">
    <source>
        <dbReference type="ARBA" id="ARBA00032543"/>
    </source>
</evidence>
<name>A0A7M7PJJ2_STRPU</name>
<proteinExistence type="inferred from homology"/>
<dbReference type="InterPro" id="IPR013791">
    <property type="entry name" value="RNA3'-term_phos_cycl_insert"/>
</dbReference>
<dbReference type="OMA" id="WSPPIDY"/>
<dbReference type="Gene3D" id="3.30.360.20">
    <property type="entry name" value="RNA 3'-terminal phosphate cyclase, insert domain"/>
    <property type="match status" value="1"/>
</dbReference>
<dbReference type="GO" id="GO:0006396">
    <property type="term" value="P:RNA processing"/>
    <property type="evidence" value="ECO:0007669"/>
    <property type="project" value="InterPro"/>
</dbReference>
<protein>
    <recommendedName>
        <fullName evidence="3">RNA 3'-terminal phosphate cyclase</fullName>
        <ecNumber evidence="2">6.5.1.4</ecNumber>
    </recommendedName>
    <alternativeName>
        <fullName evidence="7">RNA terminal phosphate cyclase domain-containing protein 1</fullName>
    </alternativeName>
</protein>
<dbReference type="Gene3D" id="3.65.10.20">
    <property type="entry name" value="RNA 3'-terminal phosphate cyclase domain"/>
    <property type="match status" value="1"/>
</dbReference>
<organism evidence="13 14">
    <name type="scientific">Strongylocentrotus purpuratus</name>
    <name type="common">Purple sea urchin</name>
    <dbReference type="NCBI Taxonomy" id="7668"/>
    <lineage>
        <taxon>Eukaryota</taxon>
        <taxon>Metazoa</taxon>
        <taxon>Echinodermata</taxon>
        <taxon>Eleutherozoa</taxon>
        <taxon>Echinozoa</taxon>
        <taxon>Echinoidea</taxon>
        <taxon>Euechinoidea</taxon>
        <taxon>Echinacea</taxon>
        <taxon>Camarodonta</taxon>
        <taxon>Echinidea</taxon>
        <taxon>Strongylocentrotidae</taxon>
        <taxon>Strongylocentrotus</taxon>
    </lineage>
</organism>
<evidence type="ECO:0000256" key="8">
    <source>
        <dbReference type="ARBA" id="ARBA00045867"/>
    </source>
</evidence>
<keyword evidence="4" id="KW-0436">Ligase</keyword>
<dbReference type="FunFam" id="3.30.360.20:FF:000002">
    <property type="entry name" value="RNA terminal phosphate cyclase-like 1"/>
    <property type="match status" value="1"/>
</dbReference>
<evidence type="ECO:0000259" key="11">
    <source>
        <dbReference type="Pfam" id="PF01137"/>
    </source>
</evidence>
<dbReference type="GO" id="GO:0005524">
    <property type="term" value="F:ATP binding"/>
    <property type="evidence" value="ECO:0007669"/>
    <property type="project" value="UniProtKB-KW"/>
</dbReference>
<evidence type="ECO:0000256" key="4">
    <source>
        <dbReference type="ARBA" id="ARBA00022598"/>
    </source>
</evidence>
<feature type="binding site" evidence="10">
    <location>
        <position position="105"/>
    </location>
    <ligand>
        <name>ATP</name>
        <dbReference type="ChEBI" id="CHEBI:30616"/>
    </ligand>
</feature>
<dbReference type="EnsemblMetazoa" id="XM_030996755">
    <property type="protein sequence ID" value="XP_030852615"/>
    <property type="gene ID" value="LOC593585"/>
</dbReference>
<dbReference type="PANTHER" id="PTHR11096">
    <property type="entry name" value="RNA 3' TERMINAL PHOSPHATE CYCLASE"/>
    <property type="match status" value="1"/>
</dbReference>
<comment type="function">
    <text evidence="8">Catalyzes the conversion of 3'-phosphate to a 2',3'-cyclic phosphodiester at the end of RNA. The mechanism of action of the enzyme occurs in 3 steps: (A) adenylation of the enzyme by ATP; (B) transfer of adenylate to an RNA-N3'P to produce RNA-N3'PP5'A; (C) and attack of the adjacent 2'-hydroxyl on the 3'-phosphorus in the diester linkage to produce the cyclic end product. Likely functions in some aspects of cellular RNA processing. Function plays an important role in regulating axon regeneration by inhibiting central nervous system (CNS) axon regeneration following optic nerve injury.</text>
</comment>
<evidence type="ECO:0000313" key="13">
    <source>
        <dbReference type="EnsemblMetazoa" id="XP_030852615"/>
    </source>
</evidence>
<reference evidence="13" key="2">
    <citation type="submission" date="2021-01" db="UniProtKB">
        <authorList>
            <consortium name="EnsemblMetazoa"/>
        </authorList>
    </citation>
    <scope>IDENTIFICATION</scope>
</reference>
<dbReference type="EC" id="6.5.1.4" evidence="2"/>
<dbReference type="InterPro" id="IPR000228">
    <property type="entry name" value="RNA3'_term_phos_cyc"/>
</dbReference>
<evidence type="ECO:0000256" key="10">
    <source>
        <dbReference type="PIRSR" id="PIRSR005378-2"/>
    </source>
</evidence>
<dbReference type="PIRSF" id="PIRSF005378">
    <property type="entry name" value="RNA3'_term_phos_cycl_euk"/>
    <property type="match status" value="1"/>
</dbReference>
<evidence type="ECO:0000256" key="6">
    <source>
        <dbReference type="ARBA" id="ARBA00024481"/>
    </source>
</evidence>
<dbReference type="Pfam" id="PF01137">
    <property type="entry name" value="RTC"/>
    <property type="match status" value="1"/>
</dbReference>
<dbReference type="GeneID" id="593585"/>
<accession>A0A7M7PJJ2</accession>
<dbReference type="AlphaFoldDB" id="A0A7M7PJJ2"/>
<dbReference type="HAMAP" id="MF_00200">
    <property type="entry name" value="RTC"/>
    <property type="match status" value="1"/>
</dbReference>
<sequence length="366" mass="38449">MMASSALIVDGSLKEGGGQILRIATALSCLCKKPITVNNIRANRSKPGLRPQHLSGVQLVSRVCGGALKGDAVGSSEITFTPGTIAAGRYTADTGTAGSVVLLMQVSFPCLLYASGDTHVTLKGGTNAEMAPQIDYMNMVFQPIAHKFGIDYDCRIVRRGYFPKGGGEIQVTAKPVHDLSPISLTEVGTITRVRGRAFVAGTLPRKLSQIMSNTASSVIKKAYPGVDVQVESVQEPHGAAFGNGSGIIVVAETSTGCRLAGSSLGKRGKQAEDVGREAADELLKNLQHGGCVDEYLQDQLIIFMALAKGQSRVRTGPITQHTETAIHIAELLTEAKFSISPLTDGSGEGANMIECTGIGLPNKQLT</sequence>
<dbReference type="Pfam" id="PF05189">
    <property type="entry name" value="RTC_insert"/>
    <property type="match status" value="1"/>
</dbReference>
<keyword evidence="10" id="KW-0067">ATP-binding</keyword>
<evidence type="ECO:0000256" key="3">
    <source>
        <dbReference type="ARBA" id="ARBA00021428"/>
    </source>
</evidence>
<dbReference type="GO" id="GO:0003963">
    <property type="term" value="F:RNA-3'-phosphate cyclase activity"/>
    <property type="evidence" value="ECO:0000318"/>
    <property type="project" value="GO_Central"/>
</dbReference>
<dbReference type="InterPro" id="IPR037136">
    <property type="entry name" value="RNA3'_phos_cyclase_dom_sf"/>
</dbReference>
<evidence type="ECO:0000256" key="1">
    <source>
        <dbReference type="ARBA" id="ARBA00009206"/>
    </source>
</evidence>
<evidence type="ECO:0000259" key="12">
    <source>
        <dbReference type="Pfam" id="PF05189"/>
    </source>
</evidence>
<dbReference type="PROSITE" id="PS01287">
    <property type="entry name" value="RTC"/>
    <property type="match status" value="1"/>
</dbReference>
<evidence type="ECO:0000256" key="9">
    <source>
        <dbReference type="PIRSR" id="PIRSR005378-1"/>
    </source>
</evidence>
<dbReference type="FunCoup" id="A0A7M7PJJ2">
    <property type="interactions" value="756"/>
</dbReference>
<dbReference type="InterPro" id="IPR013792">
    <property type="entry name" value="RNA3'P_cycl/enolpyr_Trfase_a/b"/>
</dbReference>
<dbReference type="InterPro" id="IPR023797">
    <property type="entry name" value="RNA3'_phos_cyclase_dom"/>
</dbReference>
<dbReference type="InterPro" id="IPR020719">
    <property type="entry name" value="RNA3'_term_phos_cycl-like_CS"/>
</dbReference>
<comment type="similarity">
    <text evidence="1">Belongs to the RNA 3'-terminal cyclase family. Type 1 subfamily.</text>
</comment>
<keyword evidence="5 10" id="KW-0547">Nucleotide-binding</keyword>
<evidence type="ECO:0000313" key="14">
    <source>
        <dbReference type="Proteomes" id="UP000007110"/>
    </source>
</evidence>
<dbReference type="InterPro" id="IPR017770">
    <property type="entry name" value="RNA3'_term_phos_cyc_type_1"/>
</dbReference>
<keyword evidence="14" id="KW-1185">Reference proteome</keyword>
<feature type="binding site" evidence="10">
    <location>
        <begin position="295"/>
        <end position="299"/>
    </location>
    <ligand>
        <name>ATP</name>
        <dbReference type="ChEBI" id="CHEBI:30616"/>
    </ligand>
</feature>
<dbReference type="InterPro" id="IPR036553">
    <property type="entry name" value="RPTC_insert"/>
</dbReference>
<dbReference type="CTD" id="8634"/>
<evidence type="ECO:0000256" key="5">
    <source>
        <dbReference type="ARBA" id="ARBA00022741"/>
    </source>
</evidence>